<dbReference type="InterPro" id="IPR015760">
    <property type="entry name" value="TIF_IF2"/>
</dbReference>
<dbReference type="PROSITE" id="PS51722">
    <property type="entry name" value="G_TR_2"/>
    <property type="match status" value="1"/>
</dbReference>
<dbReference type="InterPro" id="IPR023115">
    <property type="entry name" value="TIF_IF2_dom3"/>
</dbReference>
<feature type="compositionally biased region" description="Acidic residues" evidence="14">
    <location>
        <begin position="286"/>
        <end position="302"/>
    </location>
</feature>
<organism evidence="16">
    <name type="scientific">Entomoneis paludosa</name>
    <dbReference type="NCBI Taxonomy" id="265537"/>
    <lineage>
        <taxon>Eukaryota</taxon>
        <taxon>Sar</taxon>
        <taxon>Stramenopiles</taxon>
        <taxon>Ochrophyta</taxon>
        <taxon>Bacillariophyta</taxon>
        <taxon>Bacillariophyceae</taxon>
        <taxon>Bacillariophycidae</taxon>
        <taxon>Entomoneidaceae</taxon>
        <taxon>Entomoneis</taxon>
    </lineage>
</organism>
<dbReference type="GO" id="GO:0046872">
    <property type="term" value="F:metal ion binding"/>
    <property type="evidence" value="ECO:0007669"/>
    <property type="project" value="UniProtKB-KW"/>
</dbReference>
<evidence type="ECO:0000256" key="2">
    <source>
        <dbReference type="ARBA" id="ARBA00004496"/>
    </source>
</evidence>
<feature type="compositionally biased region" description="Basic and acidic residues" evidence="14">
    <location>
        <begin position="118"/>
        <end position="164"/>
    </location>
</feature>
<evidence type="ECO:0000256" key="8">
    <source>
        <dbReference type="ARBA" id="ARBA00022723"/>
    </source>
</evidence>
<dbReference type="EC" id="3.6.5.3" evidence="4"/>
<dbReference type="GO" id="GO:0003924">
    <property type="term" value="F:GTPase activity"/>
    <property type="evidence" value="ECO:0007669"/>
    <property type="project" value="InterPro"/>
</dbReference>
<dbReference type="InterPro" id="IPR005225">
    <property type="entry name" value="Small_GTP-bd"/>
</dbReference>
<dbReference type="Pfam" id="PF11987">
    <property type="entry name" value="IF-2"/>
    <property type="match status" value="1"/>
</dbReference>
<dbReference type="FunFam" id="3.40.50.10050:FF:000002">
    <property type="entry name" value="Eukaryotic translation initiation factor 5B"/>
    <property type="match status" value="1"/>
</dbReference>
<dbReference type="Pfam" id="PF14578">
    <property type="entry name" value="GTP_EFTU_D4"/>
    <property type="match status" value="1"/>
</dbReference>
<dbReference type="FunFam" id="2.40.30.10:FF:000013">
    <property type="entry name" value="eukaryotic translation initiation factor 5B"/>
    <property type="match status" value="1"/>
</dbReference>
<dbReference type="SUPFAM" id="SSF52540">
    <property type="entry name" value="P-loop containing nucleoside triphosphate hydrolases"/>
    <property type="match status" value="1"/>
</dbReference>
<protein>
    <recommendedName>
        <fullName evidence="5">Eukaryotic translation initiation factor 5B</fullName>
        <ecNumber evidence="4">3.6.5.3</ecNumber>
    </recommendedName>
    <alternativeName>
        <fullName evidence="13">Translation initiation factor IF-2</fullName>
    </alternativeName>
</protein>
<dbReference type="InterPro" id="IPR036925">
    <property type="entry name" value="TIF_IF2_dom3_sf"/>
</dbReference>
<name>A0A7S2Y322_9STRA</name>
<dbReference type="Gene3D" id="3.40.50.300">
    <property type="entry name" value="P-loop containing nucleotide triphosphate hydrolases"/>
    <property type="match status" value="1"/>
</dbReference>
<feature type="region of interest" description="Disordered" evidence="14">
    <location>
        <begin position="1"/>
        <end position="65"/>
    </location>
</feature>
<dbReference type="Pfam" id="PF00009">
    <property type="entry name" value="GTP_EFTU"/>
    <property type="match status" value="1"/>
</dbReference>
<feature type="compositionally biased region" description="Basic residues" evidence="14">
    <location>
        <begin position="1"/>
        <end position="10"/>
    </location>
</feature>
<feature type="compositionally biased region" description="Basic and acidic residues" evidence="14">
    <location>
        <begin position="41"/>
        <end position="52"/>
    </location>
</feature>
<dbReference type="FunFam" id="3.40.50.300:FF:000112">
    <property type="entry name" value="Eukaryotic translation initiation factor 5B"/>
    <property type="match status" value="1"/>
</dbReference>
<dbReference type="CDD" id="cd01887">
    <property type="entry name" value="IF2_eIF5B"/>
    <property type="match status" value="1"/>
</dbReference>
<comment type="similarity">
    <text evidence="3">Belongs to the TRAFAC class translation factor GTPase superfamily. Classic translation factor GTPase family. IF-2 subfamily.</text>
</comment>
<dbReference type="GO" id="GO:0003743">
    <property type="term" value="F:translation initiation factor activity"/>
    <property type="evidence" value="ECO:0007669"/>
    <property type="project" value="UniProtKB-KW"/>
</dbReference>
<dbReference type="InterPro" id="IPR029459">
    <property type="entry name" value="EFTU-type"/>
</dbReference>
<dbReference type="SUPFAM" id="SSF50447">
    <property type="entry name" value="Translation proteins"/>
    <property type="match status" value="1"/>
</dbReference>
<feature type="compositionally biased region" description="Basic and acidic residues" evidence="14">
    <location>
        <begin position="213"/>
        <end position="241"/>
    </location>
</feature>
<dbReference type="NCBIfam" id="NF003078">
    <property type="entry name" value="PRK04004.1"/>
    <property type="match status" value="1"/>
</dbReference>
<evidence type="ECO:0000256" key="1">
    <source>
        <dbReference type="ARBA" id="ARBA00004229"/>
    </source>
</evidence>
<feature type="compositionally biased region" description="Basic and acidic residues" evidence="14">
    <location>
        <begin position="171"/>
        <end position="180"/>
    </location>
</feature>
<keyword evidence="10" id="KW-0378">Hydrolase</keyword>
<dbReference type="InterPro" id="IPR000795">
    <property type="entry name" value="T_Tr_GTP-bd_dom"/>
</dbReference>
<keyword evidence="12" id="KW-0342">GTP-binding</keyword>
<feature type="compositionally biased region" description="Acidic residues" evidence="14">
    <location>
        <begin position="265"/>
        <end position="278"/>
    </location>
</feature>
<feature type="domain" description="Tr-type G" evidence="15">
    <location>
        <begin position="400"/>
        <end position="624"/>
    </location>
</feature>
<dbReference type="InterPro" id="IPR027417">
    <property type="entry name" value="P-loop_NTPase"/>
</dbReference>
<evidence type="ECO:0000256" key="13">
    <source>
        <dbReference type="ARBA" id="ARBA00032478"/>
    </source>
</evidence>
<proteinExistence type="inferred from homology"/>
<feature type="compositionally biased region" description="Basic and acidic residues" evidence="14">
    <location>
        <begin position="192"/>
        <end position="202"/>
    </location>
</feature>
<dbReference type="PANTHER" id="PTHR43381">
    <property type="entry name" value="TRANSLATION INITIATION FACTOR IF-2-RELATED"/>
    <property type="match status" value="1"/>
</dbReference>
<dbReference type="EMBL" id="HBHT01003598">
    <property type="protein sequence ID" value="CAD9944661.1"/>
    <property type="molecule type" value="Transcribed_RNA"/>
</dbReference>
<evidence type="ECO:0000256" key="11">
    <source>
        <dbReference type="ARBA" id="ARBA00022917"/>
    </source>
</evidence>
<keyword evidence="9" id="KW-0547">Nucleotide-binding</keyword>
<dbReference type="GO" id="GO:0009507">
    <property type="term" value="C:chloroplast"/>
    <property type="evidence" value="ECO:0007669"/>
    <property type="project" value="UniProtKB-SubCell"/>
</dbReference>
<evidence type="ECO:0000256" key="5">
    <source>
        <dbReference type="ARBA" id="ARBA00013824"/>
    </source>
</evidence>
<dbReference type="AlphaFoldDB" id="A0A7S2Y322"/>
<dbReference type="Gene3D" id="2.40.30.10">
    <property type="entry name" value="Translation factors"/>
    <property type="match status" value="2"/>
</dbReference>
<evidence type="ECO:0000259" key="15">
    <source>
        <dbReference type="PROSITE" id="PS51722"/>
    </source>
</evidence>
<evidence type="ECO:0000256" key="4">
    <source>
        <dbReference type="ARBA" id="ARBA00011986"/>
    </source>
</evidence>
<gene>
    <name evidence="16" type="ORF">APAL1065_LOCUS2422</name>
</gene>
<feature type="compositionally biased region" description="Basic residues" evidence="14">
    <location>
        <begin position="86"/>
        <end position="96"/>
    </location>
</feature>
<dbReference type="CDD" id="cd16266">
    <property type="entry name" value="IF2_aeIF5B_IV"/>
    <property type="match status" value="1"/>
</dbReference>
<evidence type="ECO:0000256" key="14">
    <source>
        <dbReference type="SAM" id="MobiDB-lite"/>
    </source>
</evidence>
<keyword evidence="8" id="KW-0479">Metal-binding</keyword>
<sequence>MGKAKKKGGGGKKQPAKAADDGDDDWEALLEAEASAPAATEEAKPKEEEAAKPAEAPAAAEAPADDAAAAFLAAAGLADEEGGGAKNKKKKKKKKGGAGGGAEATESAGGKVSARGKMVAERIRKQQEEEARIRAEEEEERRKIEEEERRIAEEERKKEEEKERRKQKHKEKTERQKKEGTYMTKAQKAKQRLAEQRLEAMRKAGMLPVDAGKPAEAKKGSMIYDDRKKKGKAKEEEKPVEEPELEEEEEPKEETPVAGEPGAKDEDEEDDWEAEADKEEAKEEESSGDEWDADSDDDDDNDDKFGDLEARLAQVKGESHDDEEDLVELEKKKEQERLRQLGLERAERDRIEAEKMAKIQAEQDAEARALAMIQQKRDEGKRKRMEQEKKNLDARSPDDLRCPVVVIMGHVDTGKTKLLDKIRKTNVQEGEAGGITQQIGATYFEKKTLEAQTAKLNETEKVELKVPGMLVIDTPGHESFTNLRSRGSSLCDVAILVVDLMHGLEQQTIESLQMLVKRQVPFVIALNKVDRCYGWKTCKDTPIRDALKEQEEGTLSEFRNRASEAKVQLMEQGVNSNIYWEMGDEDWTNSDFVPLVPTSAISGEGVQDVLLLLCQMAQRKITDQIMWHANLQCTVLEVKAIDGLGMTVDVLVVNGYLREGDRAVFCTLDGPIVTEIRGLLTPPPSREMRIKSEYIHHKEIKGALGVKVIGNNLDKVMAGTPVMVVGPDDEEEDIKAEVMSDLTKLEDKLSTDKVGVLVQASTLGALEALLQFLREETKPPIPVSAIGIGTIQKRDITKISIMNEKGRPEFATVLAFDVDVSKEAREHATEMGVRIMTADIIYHLFDQFTRFMDELNQRRREEAAAVAVFPSIVKILPQHIFNQKDPIIVGMEIVEGILKVGTPLCVPALGGLFVGKVDSIESNGREQETARKGNSVAVKIVNESNPTLTYGRQFDASNMLYSTLTRESIDALKAHFKDQLENEDWRLVVKLKKVFNII</sequence>
<dbReference type="PRINTS" id="PR00315">
    <property type="entry name" value="ELONGATNFCT"/>
</dbReference>
<evidence type="ECO:0000256" key="3">
    <source>
        <dbReference type="ARBA" id="ARBA00007733"/>
    </source>
</evidence>
<dbReference type="CDD" id="cd03703">
    <property type="entry name" value="aeIF5B_II"/>
    <property type="match status" value="1"/>
</dbReference>
<dbReference type="FunFam" id="2.40.30.10:FF:000026">
    <property type="entry name" value="Eukaryotic translation initiation factor 5B"/>
    <property type="match status" value="1"/>
</dbReference>
<evidence type="ECO:0000313" key="16">
    <source>
        <dbReference type="EMBL" id="CAD9944661.1"/>
    </source>
</evidence>
<dbReference type="InterPro" id="IPR009000">
    <property type="entry name" value="Transl_B-barrel_sf"/>
</dbReference>
<keyword evidence="6" id="KW-0963">Cytoplasm</keyword>
<accession>A0A7S2Y322</accession>
<dbReference type="SUPFAM" id="SSF52156">
    <property type="entry name" value="Initiation factor IF2/eIF5b, domain 3"/>
    <property type="match status" value="1"/>
</dbReference>
<dbReference type="PANTHER" id="PTHR43381:SF4">
    <property type="entry name" value="EUKARYOTIC TRANSLATION INITIATION FACTOR 5B"/>
    <property type="match status" value="1"/>
</dbReference>
<keyword evidence="7" id="KW-0396">Initiation factor</keyword>
<reference evidence="16" key="1">
    <citation type="submission" date="2021-01" db="EMBL/GenBank/DDBJ databases">
        <authorList>
            <person name="Corre E."/>
            <person name="Pelletier E."/>
            <person name="Niang G."/>
            <person name="Scheremetjew M."/>
            <person name="Finn R."/>
            <person name="Kale V."/>
            <person name="Holt S."/>
            <person name="Cochrane G."/>
            <person name="Meng A."/>
            <person name="Brown T."/>
            <person name="Cohen L."/>
        </authorList>
    </citation>
    <scope>NUCLEOTIDE SEQUENCE</scope>
    <source>
        <strain evidence="16">CCMP125</strain>
    </source>
</reference>
<evidence type="ECO:0000256" key="10">
    <source>
        <dbReference type="ARBA" id="ARBA00022801"/>
    </source>
</evidence>
<evidence type="ECO:0000256" key="7">
    <source>
        <dbReference type="ARBA" id="ARBA00022540"/>
    </source>
</evidence>
<dbReference type="NCBIfam" id="TIGR00231">
    <property type="entry name" value="small_GTP"/>
    <property type="match status" value="1"/>
</dbReference>
<feature type="compositionally biased region" description="Low complexity" evidence="14">
    <location>
        <begin position="53"/>
        <end position="65"/>
    </location>
</feature>
<feature type="region of interest" description="Disordered" evidence="14">
    <location>
        <begin position="376"/>
        <end position="395"/>
    </location>
</feature>
<feature type="region of interest" description="Disordered" evidence="14">
    <location>
        <begin position="77"/>
        <end position="331"/>
    </location>
</feature>
<evidence type="ECO:0000256" key="6">
    <source>
        <dbReference type="ARBA" id="ARBA00022490"/>
    </source>
</evidence>
<dbReference type="Gene3D" id="3.40.50.10050">
    <property type="entry name" value="Translation initiation factor IF- 2, domain 3"/>
    <property type="match status" value="1"/>
</dbReference>
<feature type="compositionally biased region" description="Acidic residues" evidence="14">
    <location>
        <begin position="242"/>
        <end position="252"/>
    </location>
</feature>
<dbReference type="GO" id="GO:0005739">
    <property type="term" value="C:mitochondrion"/>
    <property type="evidence" value="ECO:0007669"/>
    <property type="project" value="TreeGrafter"/>
</dbReference>
<comment type="subcellular location">
    <subcellularLocation>
        <location evidence="2">Cytoplasm</location>
    </subcellularLocation>
    <subcellularLocation>
        <location evidence="1">Plastid</location>
        <location evidence="1">Chloroplast</location>
    </subcellularLocation>
</comment>
<evidence type="ECO:0000256" key="9">
    <source>
        <dbReference type="ARBA" id="ARBA00022741"/>
    </source>
</evidence>
<keyword evidence="11" id="KW-0648">Protein biosynthesis</keyword>
<feature type="compositionally biased region" description="Low complexity" evidence="14">
    <location>
        <begin position="31"/>
        <end position="40"/>
    </location>
</feature>
<dbReference type="GO" id="GO:0005525">
    <property type="term" value="F:GTP binding"/>
    <property type="evidence" value="ECO:0007669"/>
    <property type="project" value="UniProtKB-KW"/>
</dbReference>
<evidence type="ECO:0000256" key="12">
    <source>
        <dbReference type="ARBA" id="ARBA00023134"/>
    </source>
</evidence>
<feature type="compositionally biased region" description="Acidic residues" evidence="14">
    <location>
        <begin position="21"/>
        <end position="30"/>
    </location>
</feature>